<protein>
    <submittedName>
        <fullName evidence="2">Uncharacterized protein</fullName>
    </submittedName>
</protein>
<reference evidence="2" key="1">
    <citation type="journal article" date="2020" name="Stud. Mycol.">
        <title>101 Dothideomycetes genomes: a test case for predicting lifestyles and emergence of pathogens.</title>
        <authorList>
            <person name="Haridas S."/>
            <person name="Albert R."/>
            <person name="Binder M."/>
            <person name="Bloem J."/>
            <person name="Labutti K."/>
            <person name="Salamov A."/>
            <person name="Andreopoulos B."/>
            <person name="Baker S."/>
            <person name="Barry K."/>
            <person name="Bills G."/>
            <person name="Bluhm B."/>
            <person name="Cannon C."/>
            <person name="Castanera R."/>
            <person name="Culley D."/>
            <person name="Daum C."/>
            <person name="Ezra D."/>
            <person name="Gonzalez J."/>
            <person name="Henrissat B."/>
            <person name="Kuo A."/>
            <person name="Liang C."/>
            <person name="Lipzen A."/>
            <person name="Lutzoni F."/>
            <person name="Magnuson J."/>
            <person name="Mondo S."/>
            <person name="Nolan M."/>
            <person name="Ohm R."/>
            <person name="Pangilinan J."/>
            <person name="Park H.-J."/>
            <person name="Ramirez L."/>
            <person name="Alfaro M."/>
            <person name="Sun H."/>
            <person name="Tritt A."/>
            <person name="Yoshinaga Y."/>
            <person name="Zwiers L.-H."/>
            <person name="Turgeon B."/>
            <person name="Goodwin S."/>
            <person name="Spatafora J."/>
            <person name="Crous P."/>
            <person name="Grigoriev I."/>
        </authorList>
    </citation>
    <scope>NUCLEOTIDE SEQUENCE</scope>
    <source>
        <strain evidence="2">CBS 119687</strain>
    </source>
</reference>
<dbReference type="GeneID" id="54413800"/>
<keyword evidence="1" id="KW-0472">Membrane</keyword>
<evidence type="ECO:0000256" key="1">
    <source>
        <dbReference type="SAM" id="Phobius"/>
    </source>
</evidence>
<keyword evidence="1" id="KW-1133">Transmembrane helix</keyword>
<dbReference type="Proteomes" id="UP000799771">
    <property type="component" value="Unassembled WGS sequence"/>
</dbReference>
<gene>
    <name evidence="2" type="ORF">P153DRAFT_73230</name>
</gene>
<keyword evidence="1" id="KW-0812">Transmembrane</keyword>
<feature type="transmembrane region" description="Helical" evidence="1">
    <location>
        <begin position="33"/>
        <end position="52"/>
    </location>
</feature>
<dbReference type="AlphaFoldDB" id="A0A6A6A7Y5"/>
<accession>A0A6A6A7Y5</accession>
<organism evidence="2 3">
    <name type="scientific">Dothidotthia symphoricarpi CBS 119687</name>
    <dbReference type="NCBI Taxonomy" id="1392245"/>
    <lineage>
        <taxon>Eukaryota</taxon>
        <taxon>Fungi</taxon>
        <taxon>Dikarya</taxon>
        <taxon>Ascomycota</taxon>
        <taxon>Pezizomycotina</taxon>
        <taxon>Dothideomycetes</taxon>
        <taxon>Pleosporomycetidae</taxon>
        <taxon>Pleosporales</taxon>
        <taxon>Dothidotthiaceae</taxon>
        <taxon>Dothidotthia</taxon>
    </lineage>
</organism>
<dbReference type="RefSeq" id="XP_033521319.1">
    <property type="nucleotide sequence ID" value="XM_033673368.1"/>
</dbReference>
<keyword evidence="3" id="KW-1185">Reference proteome</keyword>
<proteinExistence type="predicted"/>
<evidence type="ECO:0000313" key="2">
    <source>
        <dbReference type="EMBL" id="KAF2126927.1"/>
    </source>
</evidence>
<evidence type="ECO:0000313" key="3">
    <source>
        <dbReference type="Proteomes" id="UP000799771"/>
    </source>
</evidence>
<dbReference type="EMBL" id="ML977512">
    <property type="protein sequence ID" value="KAF2126927.1"/>
    <property type="molecule type" value="Genomic_DNA"/>
</dbReference>
<sequence length="145" mass="16214">MDSALTTGAGISRICFTRGGAMMRETKHGMLCYAMYTIQIEGAISLRFLVLYSRLFTNARRRTRIPTDPHAVPHTASRSLVHFFTPALTVVYPMIVVHQILSAHAMLRPTTTTTHHIRTKHATLHLATTQTHTHTIASFPYLSDA</sequence>
<name>A0A6A6A7Y5_9PLEO</name>